<sequence>MLLLINMAACLESIYDPNFMKNDVYYGYDKKGLLTNYDKDSVREYEKEDWDKDFENGFKDSKEYDDMKENVDYDDFKEYDGYSEYKDTFNNPYTTPLAYKLSPLTKNIRYNQLATYPLQQSFSRSILFATKNSLPKILSREFNDISKDLNKKLTNSIYNVRNTNIDHDKFRELIVIKKRVVSDGKHKVVNLDVSGRVVPRNGKEDKLRMILAGIVFLLAGVIFTGSIKFYQNYLKIKKVDSLGKY</sequence>
<accession>L2GTQ2</accession>
<evidence type="ECO:0000256" key="1">
    <source>
        <dbReference type="SAM" id="Phobius"/>
    </source>
</evidence>
<evidence type="ECO:0000313" key="3">
    <source>
        <dbReference type="Proteomes" id="UP000011081"/>
    </source>
</evidence>
<keyword evidence="1" id="KW-0812">Transmembrane</keyword>
<dbReference type="RefSeq" id="XP_008074847.1">
    <property type="nucleotide sequence ID" value="XM_008076656.1"/>
</dbReference>
<evidence type="ECO:0000313" key="2">
    <source>
        <dbReference type="EMBL" id="ELA46683.1"/>
    </source>
</evidence>
<reference evidence="3" key="1">
    <citation type="submission" date="2011-03" db="EMBL/GenBank/DDBJ databases">
        <title>The genome sequence of Vavraia culicis strain floridensis.</title>
        <authorList>
            <consortium name="The Broad Institute Genome Sequencing Platform"/>
            <person name="Cuomo C."/>
            <person name="Becnel J."/>
            <person name="Sanscrainte N."/>
            <person name="Young S.K."/>
            <person name="Zeng Q."/>
            <person name="Gargeya S."/>
            <person name="Fitzgerald M."/>
            <person name="Haas B."/>
            <person name="Abouelleil A."/>
            <person name="Alvarado L."/>
            <person name="Arachchi H.M."/>
            <person name="Berlin A."/>
            <person name="Chapman S.B."/>
            <person name="Gearin G."/>
            <person name="Goldberg J."/>
            <person name="Griggs A."/>
            <person name="Gujja S."/>
            <person name="Hansen M."/>
            <person name="Heiman D."/>
            <person name="Howarth C."/>
            <person name="Larimer J."/>
            <person name="Lui A."/>
            <person name="MacDonald P.J.P."/>
            <person name="McCowen C."/>
            <person name="Montmayeur A."/>
            <person name="Murphy C."/>
            <person name="Neiman D."/>
            <person name="Pearson M."/>
            <person name="Priest M."/>
            <person name="Roberts A."/>
            <person name="Saif S."/>
            <person name="Shea T."/>
            <person name="Sisk P."/>
            <person name="Stolte C."/>
            <person name="Sykes S."/>
            <person name="Wortman J."/>
            <person name="Nusbaum C."/>
            <person name="Birren B."/>
        </authorList>
    </citation>
    <scope>NUCLEOTIDE SEQUENCE [LARGE SCALE GENOMIC DNA]</scope>
    <source>
        <strain evidence="3">floridensis</strain>
    </source>
</reference>
<feature type="non-terminal residue" evidence="2">
    <location>
        <position position="1"/>
    </location>
</feature>
<gene>
    <name evidence="2" type="ORF">VCUG_01833</name>
</gene>
<protein>
    <submittedName>
        <fullName evidence="2">Uncharacterized protein</fullName>
    </submittedName>
</protein>
<dbReference type="Proteomes" id="UP000011081">
    <property type="component" value="Unassembled WGS sequence"/>
</dbReference>
<dbReference type="HOGENOM" id="CLU_1134286_0_0_1"/>
<organism evidence="2 3">
    <name type="scientific">Vavraia culicis (isolate floridensis)</name>
    <name type="common">Microsporidian parasite</name>
    <dbReference type="NCBI Taxonomy" id="948595"/>
    <lineage>
        <taxon>Eukaryota</taxon>
        <taxon>Fungi</taxon>
        <taxon>Fungi incertae sedis</taxon>
        <taxon>Microsporidia</taxon>
        <taxon>Pleistophoridae</taxon>
        <taxon>Vavraia</taxon>
    </lineage>
</organism>
<keyword evidence="1" id="KW-1133">Transmembrane helix</keyword>
<keyword evidence="1" id="KW-0472">Membrane</keyword>
<dbReference type="VEuPathDB" id="MicrosporidiaDB:VCUG_01833"/>
<keyword evidence="3" id="KW-1185">Reference proteome</keyword>
<dbReference type="GeneID" id="19879704"/>
<name>L2GTQ2_VAVCU</name>
<dbReference type="EMBL" id="GL877436">
    <property type="protein sequence ID" value="ELA46683.1"/>
    <property type="molecule type" value="Genomic_DNA"/>
</dbReference>
<dbReference type="InParanoid" id="L2GTQ2"/>
<feature type="transmembrane region" description="Helical" evidence="1">
    <location>
        <begin position="209"/>
        <end position="230"/>
    </location>
</feature>
<dbReference type="AlphaFoldDB" id="L2GTQ2"/>
<dbReference type="OrthoDB" id="2189356at2759"/>
<dbReference type="OMA" id="FRELIVI"/>
<proteinExistence type="predicted"/>